<comment type="caution">
    <text evidence="11">The sequence shown here is derived from an EMBL/GenBank/DDBJ whole genome shotgun (WGS) entry which is preliminary data.</text>
</comment>
<evidence type="ECO:0000256" key="3">
    <source>
        <dbReference type="ARBA" id="ARBA00022692"/>
    </source>
</evidence>
<proteinExistence type="predicted"/>
<keyword evidence="3 8" id="KW-0812">Transmembrane</keyword>
<keyword evidence="6 8" id="KW-0472">Membrane</keyword>
<feature type="compositionally biased region" description="Low complexity" evidence="7">
    <location>
        <begin position="189"/>
        <end position="209"/>
    </location>
</feature>
<dbReference type="PROSITE" id="PS50836">
    <property type="entry name" value="DOMON"/>
    <property type="match status" value="1"/>
</dbReference>
<feature type="region of interest" description="Disordered" evidence="7">
    <location>
        <begin position="189"/>
        <end position="217"/>
    </location>
</feature>
<dbReference type="Pfam" id="PF10348">
    <property type="entry name" value="DUF2427"/>
    <property type="match status" value="1"/>
</dbReference>
<evidence type="ECO:0000256" key="7">
    <source>
        <dbReference type="SAM" id="MobiDB-lite"/>
    </source>
</evidence>
<evidence type="ECO:0000256" key="9">
    <source>
        <dbReference type="SAM" id="SignalP"/>
    </source>
</evidence>
<dbReference type="Proteomes" id="UP001498476">
    <property type="component" value="Unassembled WGS sequence"/>
</dbReference>
<dbReference type="InterPro" id="IPR015920">
    <property type="entry name" value="Cellobiose_DH-like_cyt"/>
</dbReference>
<dbReference type="SMART" id="SM00665">
    <property type="entry name" value="B561"/>
    <property type="match status" value="1"/>
</dbReference>
<reference evidence="11 12" key="1">
    <citation type="journal article" date="2025" name="Microbiol. Resour. Announc.">
        <title>Draft genome sequences for Neonectria magnoliae and Neonectria punicea, canker pathogens of Liriodendron tulipifera and Acer saccharum in West Virginia.</title>
        <authorList>
            <person name="Petronek H.M."/>
            <person name="Kasson M.T."/>
            <person name="Metheny A.M."/>
            <person name="Stauder C.M."/>
            <person name="Lovett B."/>
            <person name="Lynch S.C."/>
            <person name="Garnas J.R."/>
            <person name="Kasson L.R."/>
            <person name="Stajich J.E."/>
        </authorList>
    </citation>
    <scope>NUCLEOTIDE SEQUENCE [LARGE SCALE GENOMIC DNA]</scope>
    <source>
        <strain evidence="11 12">NRRL 64653</strain>
    </source>
</reference>
<dbReference type="Pfam" id="PF16010">
    <property type="entry name" value="CDH-cyt"/>
    <property type="match status" value="1"/>
</dbReference>
<feature type="transmembrane region" description="Helical" evidence="8">
    <location>
        <begin position="233"/>
        <end position="257"/>
    </location>
</feature>
<evidence type="ECO:0000256" key="1">
    <source>
        <dbReference type="ARBA" id="ARBA00004370"/>
    </source>
</evidence>
<evidence type="ECO:0000256" key="8">
    <source>
        <dbReference type="SAM" id="Phobius"/>
    </source>
</evidence>
<evidence type="ECO:0000256" key="2">
    <source>
        <dbReference type="ARBA" id="ARBA00022448"/>
    </source>
</evidence>
<dbReference type="CDD" id="cd09630">
    <property type="entry name" value="CDH_like_cytochrome"/>
    <property type="match status" value="1"/>
</dbReference>
<keyword evidence="9" id="KW-0732">Signal</keyword>
<feature type="transmembrane region" description="Helical" evidence="8">
    <location>
        <begin position="332"/>
        <end position="352"/>
    </location>
</feature>
<dbReference type="InterPro" id="IPR005018">
    <property type="entry name" value="DOMON_domain"/>
</dbReference>
<dbReference type="CDD" id="cd08760">
    <property type="entry name" value="Cyt_b561_FRRS1_like"/>
    <property type="match status" value="1"/>
</dbReference>
<keyword evidence="2" id="KW-0813">Transport</keyword>
<feature type="transmembrane region" description="Helical" evidence="8">
    <location>
        <begin position="358"/>
        <end position="382"/>
    </location>
</feature>
<feature type="domain" description="DOMON" evidence="10">
    <location>
        <begin position="32"/>
        <end position="150"/>
    </location>
</feature>
<protein>
    <recommendedName>
        <fullName evidence="10">DOMON domain-containing protein</fullName>
    </recommendedName>
</protein>
<dbReference type="InterPro" id="IPR018825">
    <property type="entry name" value="DUF2427"/>
</dbReference>
<dbReference type="Gene3D" id="1.20.120.1770">
    <property type="match status" value="1"/>
</dbReference>
<feature type="transmembrane region" description="Helical" evidence="8">
    <location>
        <begin position="264"/>
        <end position="281"/>
    </location>
</feature>
<name>A0ABR1HAH2_9HYPO</name>
<dbReference type="SMART" id="SM00664">
    <property type="entry name" value="DoH"/>
    <property type="match status" value="1"/>
</dbReference>
<evidence type="ECO:0000313" key="11">
    <source>
        <dbReference type="EMBL" id="KAK7417922.1"/>
    </source>
</evidence>
<evidence type="ECO:0000256" key="4">
    <source>
        <dbReference type="ARBA" id="ARBA00022982"/>
    </source>
</evidence>
<dbReference type="Gene3D" id="2.60.40.1210">
    <property type="entry name" value="Cellobiose dehydrogenase, cytochrome domain"/>
    <property type="match status" value="1"/>
</dbReference>
<evidence type="ECO:0000256" key="5">
    <source>
        <dbReference type="ARBA" id="ARBA00022989"/>
    </source>
</evidence>
<feature type="chain" id="PRO_5046811948" description="DOMON domain-containing protein" evidence="9">
    <location>
        <begin position="23"/>
        <end position="410"/>
    </location>
</feature>
<dbReference type="PANTHER" id="PTHR47797:SF4">
    <property type="entry name" value="DOMON DOMAIN-CONTAINING PROTEIN"/>
    <property type="match status" value="1"/>
</dbReference>
<feature type="region of interest" description="Disordered" evidence="7">
    <location>
        <begin position="390"/>
        <end position="410"/>
    </location>
</feature>
<dbReference type="SUPFAM" id="SSF49344">
    <property type="entry name" value="CBD9-like"/>
    <property type="match status" value="1"/>
</dbReference>
<comment type="subcellular location">
    <subcellularLocation>
        <location evidence="1">Membrane</location>
    </subcellularLocation>
</comment>
<gene>
    <name evidence="11" type="ORF">QQX98_004224</name>
</gene>
<dbReference type="PANTHER" id="PTHR47797">
    <property type="entry name" value="DEHYDROGENASE, PUTATIVE (AFU_ORTHOLOGUE AFUA_8G05805)-RELATED"/>
    <property type="match status" value="1"/>
</dbReference>
<evidence type="ECO:0000259" key="10">
    <source>
        <dbReference type="PROSITE" id="PS50836"/>
    </source>
</evidence>
<dbReference type="InterPro" id="IPR006593">
    <property type="entry name" value="Cyt_b561/ferric_Rdtase_TM"/>
</dbReference>
<evidence type="ECO:0000313" key="12">
    <source>
        <dbReference type="Proteomes" id="UP001498476"/>
    </source>
</evidence>
<keyword evidence="5 8" id="KW-1133">Transmembrane helix</keyword>
<evidence type="ECO:0000256" key="6">
    <source>
        <dbReference type="ARBA" id="ARBA00023136"/>
    </source>
</evidence>
<dbReference type="EMBL" id="JAZAVJ010000052">
    <property type="protein sequence ID" value="KAK7417922.1"/>
    <property type="molecule type" value="Genomic_DNA"/>
</dbReference>
<accession>A0ABR1HAH2</accession>
<keyword evidence="4" id="KW-0249">Electron transport</keyword>
<keyword evidence="12" id="KW-1185">Reference proteome</keyword>
<organism evidence="11 12">
    <name type="scientific">Neonectria punicea</name>
    <dbReference type="NCBI Taxonomy" id="979145"/>
    <lineage>
        <taxon>Eukaryota</taxon>
        <taxon>Fungi</taxon>
        <taxon>Dikarya</taxon>
        <taxon>Ascomycota</taxon>
        <taxon>Pezizomycotina</taxon>
        <taxon>Sordariomycetes</taxon>
        <taxon>Hypocreomycetidae</taxon>
        <taxon>Hypocreales</taxon>
        <taxon>Nectriaceae</taxon>
        <taxon>Neonectria</taxon>
    </lineage>
</organism>
<sequence>MKSDLGTLAAAAALLYARGTSAITSSFCPGGGDVCYRWGVPEAAASSGSGDVYFQIKAPTSYQWVGVGIGSRMAGAEIFVIYQDGSGNVTLSPRSGKGHTMPQYSERSAVELLSGSGVSNNEMTANIRCGDCSSLDLSGSNSWIAAWKTGDSLDSTSFSESITEHDDDNVFNVNLASATFSASGNPFVSGSSSNGDSNSDSNSDSNNSGSGSGDAVTGSSGGASDTLVTAHGIIMAIVFVIAYPLGAIAMPLVGSWLIHASWQILAFLLMWAGFGIGYVYARDEGYWFTNTHTRMGTVVCAMISLQPILGWVHHKHFAKHQQRGLISHAHIWYGRALIIIGIVNGGLGLQLANTPQRFIIAYSVVAAIMSVLYVAGSVLGGVQKRHRAKQLISPQMTHEEQPATHQSRYQ</sequence>
<feature type="signal peptide" evidence="9">
    <location>
        <begin position="1"/>
        <end position="22"/>
    </location>
</feature>